<name>X1IFB9_9ZZZZ</name>
<comment type="caution">
    <text evidence="1">The sequence shown here is derived from an EMBL/GenBank/DDBJ whole genome shotgun (WGS) entry which is preliminary data.</text>
</comment>
<dbReference type="EMBL" id="BARU01038116">
    <property type="protein sequence ID" value="GAH81091.1"/>
    <property type="molecule type" value="Genomic_DNA"/>
</dbReference>
<dbReference type="Gene3D" id="2.40.160.50">
    <property type="entry name" value="membrane protein fhac: a member of the omp85/tpsb transporter family"/>
    <property type="match status" value="1"/>
</dbReference>
<gene>
    <name evidence="1" type="ORF">S03H2_59288</name>
</gene>
<protein>
    <recommendedName>
        <fullName evidence="2">Bacterial surface antigen (D15) domain-containing protein</fullName>
    </recommendedName>
</protein>
<evidence type="ECO:0000313" key="1">
    <source>
        <dbReference type="EMBL" id="GAH81091.1"/>
    </source>
</evidence>
<organism evidence="1">
    <name type="scientific">marine sediment metagenome</name>
    <dbReference type="NCBI Taxonomy" id="412755"/>
    <lineage>
        <taxon>unclassified sequences</taxon>
        <taxon>metagenomes</taxon>
        <taxon>ecological metagenomes</taxon>
    </lineage>
</organism>
<accession>X1IFB9</accession>
<sequence>MVFARLVGTFLTDTPPPQDQIGLVTNPPVYLNPGSLLGMLGDFVEAPELHSLRGLADPQLGDRVVSGTVELRLPLVEKPPVKVLGLGLGQFTAAIFTDFGQVWGGDGAEARLTQGLEIKANLIVGDFPLLTLAFGQAGDQDAWQQGAPLTYLRLGLVSPF</sequence>
<reference evidence="1" key="1">
    <citation type="journal article" date="2014" name="Front. Microbiol.">
        <title>High frequency of phylogenetically diverse reductive dehalogenase-homologous genes in deep subseafloor sedimentary metagenomes.</title>
        <authorList>
            <person name="Kawai M."/>
            <person name="Futagami T."/>
            <person name="Toyoda A."/>
            <person name="Takaki Y."/>
            <person name="Nishi S."/>
            <person name="Hori S."/>
            <person name="Arai W."/>
            <person name="Tsubouchi T."/>
            <person name="Morono Y."/>
            <person name="Uchiyama I."/>
            <person name="Ito T."/>
            <person name="Fujiyama A."/>
            <person name="Inagaki F."/>
            <person name="Takami H."/>
        </authorList>
    </citation>
    <scope>NUCLEOTIDE SEQUENCE</scope>
    <source>
        <strain evidence="1">Expedition CK06-06</strain>
    </source>
</reference>
<dbReference type="AlphaFoldDB" id="X1IFB9"/>
<proteinExistence type="predicted"/>
<evidence type="ECO:0008006" key="2">
    <source>
        <dbReference type="Google" id="ProtNLM"/>
    </source>
</evidence>